<dbReference type="RefSeq" id="WP_274166831.1">
    <property type="nucleotide sequence ID" value="NZ_JAJUBC010000041.1"/>
</dbReference>
<evidence type="ECO:0000256" key="3">
    <source>
        <dbReference type="ARBA" id="ARBA00022525"/>
    </source>
</evidence>
<dbReference type="Gene3D" id="2.150.10.10">
    <property type="entry name" value="Serralysin-like metalloprotease, C-terminal"/>
    <property type="match status" value="4"/>
</dbReference>
<keyword evidence="7" id="KW-0843">Virulence</keyword>
<name>A0ABT5R718_9GAMM</name>
<reference evidence="11" key="1">
    <citation type="submission" date="2021-12" db="EMBL/GenBank/DDBJ databases">
        <title>Enterovibrio ZSDZ35 sp. nov. and Enterovibrio ZSDZ42 sp. nov., isolated from coastal seawater in Qingdao.</title>
        <authorList>
            <person name="Zhang P."/>
        </authorList>
    </citation>
    <scope>NUCLEOTIDE SEQUENCE</scope>
    <source>
        <strain evidence="11">ZSDZ42</strain>
    </source>
</reference>
<dbReference type="SUPFAM" id="SSF51120">
    <property type="entry name" value="beta-Roll"/>
    <property type="match status" value="4"/>
</dbReference>
<keyword evidence="8" id="KW-0472">Membrane</keyword>
<organism evidence="11 12">
    <name type="scientific">Enterovibrio gelatinilyticus</name>
    <dbReference type="NCBI Taxonomy" id="2899819"/>
    <lineage>
        <taxon>Bacteria</taxon>
        <taxon>Pseudomonadati</taxon>
        <taxon>Pseudomonadota</taxon>
        <taxon>Gammaproteobacteria</taxon>
        <taxon>Vibrionales</taxon>
        <taxon>Vibrionaceae</taxon>
        <taxon>Enterovibrio</taxon>
    </lineage>
</organism>
<dbReference type="PROSITE" id="PS00330">
    <property type="entry name" value="HEMOLYSIN_CALCIUM"/>
    <property type="match status" value="6"/>
</dbReference>
<proteinExistence type="predicted"/>
<comment type="caution">
    <text evidence="11">The sequence shown here is derived from an EMBL/GenBank/DDBJ whole genome shotgun (WGS) entry which is preliminary data.</text>
</comment>
<evidence type="ECO:0000313" key="12">
    <source>
        <dbReference type="Proteomes" id="UP001149400"/>
    </source>
</evidence>
<evidence type="ECO:0000313" key="11">
    <source>
        <dbReference type="EMBL" id="MDD1796069.1"/>
    </source>
</evidence>
<evidence type="ECO:0000256" key="1">
    <source>
        <dbReference type="ARBA" id="ARBA00004370"/>
    </source>
</evidence>
<evidence type="ECO:0000259" key="9">
    <source>
        <dbReference type="Pfam" id="PF04862"/>
    </source>
</evidence>
<sequence length="929" mass="99201">MATIDGTSGADFLYGSDTTSPNLLMNGDFEAWGNDSSDQWGLFHDHQVAGWYTPGSMKIELQQGDFGGTPDNDASNTVLELDSTGNTWVQQDIDVTNLTTDGDASMTLSFDYANRYKGDNHSTSQFQVKVMDNDGNVLYTKYFDNTQSNESYLNFDVDFSVPQGTTGVTLRFEGKGQSDSYGALIDNVSLTNNASGSLDDTINGFEGDDHIDGGQGNDTLYGGEGSDTIKGGEGDDTIYGNNGFSDGTRELLINGDFENGYGDNTTNQWGLFHDHQVTGWYTPGTNKIELQQGTFGGTPQNDVTNTVLELDSHRNTWVQQDVNITGLADDGDAVLSLSFDHANRYRGSDHSTSQFEVKVFDQEGKVIYSKYFDNTQANDHYVSFNADIVIPQGVDFVTIRFEAEGRSDSYGALIDNVSLKQKVNVEDDNDTISGGAGNDTIYGEKGDDTIDGGAGDDTIFGGNESTRVFELSHQDDATVYTLQGEDEVTISLSDFTHSAAYNNSVGYYVFDENGNVIRAAVIVDNVKNITDVSVDIDVSGGASFGMFLIPNGDRKGFDVGDVEIDLSGSSSTITQGSASSVVYVSNAAENGDGNDHENVDGNTSSWEDLWNLGDRDFNDTTFSITVEQKKVYSDNDTINGGEGNDVINGGGGDDVIHGDAGEDNIKGGNGDDILYGDAGDDVINGGNGNDTIYGGDGDDLLIGAGGDDSLYGGAGNDVLRAGYDNDIVMDGGAGLDLYQGSEGNDTMFFDQEDFSDIAFLQEHGTIYIGNRGFDQLIVEGDANVDLTGESYGVADDALKPIANVEAVVAGEGEQTVTANAFAIAAQSDPLQSETLVDPGDWNGFVAYLGEGDDVFNLDASGWTYDESATPTAELSADMIAFMDLTAAQASELDAYVFTYSSGTSVTIWTDAEKVYQNGIEVGDDIFNVN</sequence>
<dbReference type="InterPro" id="IPR003995">
    <property type="entry name" value="RTX_toxin_determinant-A"/>
</dbReference>
<evidence type="ECO:0000259" key="10">
    <source>
        <dbReference type="Pfam" id="PF13448"/>
    </source>
</evidence>
<dbReference type="InterPro" id="IPR001343">
    <property type="entry name" value="Hemolysn_Ca-bd"/>
</dbReference>
<dbReference type="InterPro" id="IPR050557">
    <property type="entry name" value="RTX_toxin/Mannuronan_C5-epim"/>
</dbReference>
<dbReference type="Pfam" id="PF13448">
    <property type="entry name" value="DUF4114"/>
    <property type="match status" value="1"/>
</dbReference>
<evidence type="ECO:0000256" key="8">
    <source>
        <dbReference type="ARBA" id="ARBA00023136"/>
    </source>
</evidence>
<comment type="subcellular location">
    <subcellularLocation>
        <location evidence="1">Membrane</location>
    </subcellularLocation>
    <subcellularLocation>
        <location evidence="2">Secreted</location>
    </subcellularLocation>
</comment>
<feature type="domain" description="DUF4114" evidence="10">
    <location>
        <begin position="540"/>
        <end position="626"/>
    </location>
</feature>
<dbReference type="PRINTS" id="PR01488">
    <property type="entry name" value="RTXTOXINA"/>
</dbReference>
<dbReference type="Proteomes" id="UP001149400">
    <property type="component" value="Unassembled WGS sequence"/>
</dbReference>
<gene>
    <name evidence="11" type="ORF">LRP50_23390</name>
</gene>
<dbReference type="PANTHER" id="PTHR38340">
    <property type="entry name" value="S-LAYER PROTEIN"/>
    <property type="match status" value="1"/>
</dbReference>
<evidence type="ECO:0000256" key="6">
    <source>
        <dbReference type="ARBA" id="ARBA00022837"/>
    </source>
</evidence>
<protein>
    <submittedName>
        <fullName evidence="11">DUF642 domain-containing protein</fullName>
    </submittedName>
</protein>
<dbReference type="Pfam" id="PF04862">
    <property type="entry name" value="DUF642"/>
    <property type="match status" value="1"/>
</dbReference>
<dbReference type="InterPro" id="IPR018511">
    <property type="entry name" value="Hemolysin-typ_Ca-bd_CS"/>
</dbReference>
<dbReference type="Pfam" id="PF00353">
    <property type="entry name" value="HemolysinCabind"/>
    <property type="match status" value="7"/>
</dbReference>
<dbReference type="EMBL" id="JAJUBC010000041">
    <property type="protein sequence ID" value="MDD1796069.1"/>
    <property type="molecule type" value="Genomic_DNA"/>
</dbReference>
<evidence type="ECO:0000256" key="5">
    <source>
        <dbReference type="ARBA" id="ARBA00022737"/>
    </source>
</evidence>
<accession>A0ABT5R718</accession>
<dbReference type="PRINTS" id="PR00313">
    <property type="entry name" value="CABNDNGRPT"/>
</dbReference>
<dbReference type="InterPro" id="IPR011049">
    <property type="entry name" value="Serralysin-like_metalloprot_C"/>
</dbReference>
<dbReference type="PANTHER" id="PTHR38340:SF1">
    <property type="entry name" value="S-LAYER PROTEIN"/>
    <property type="match status" value="1"/>
</dbReference>
<keyword evidence="5" id="KW-0677">Repeat</keyword>
<evidence type="ECO:0000256" key="4">
    <source>
        <dbReference type="ARBA" id="ARBA00022656"/>
    </source>
</evidence>
<evidence type="ECO:0000256" key="2">
    <source>
        <dbReference type="ARBA" id="ARBA00004613"/>
    </source>
</evidence>
<evidence type="ECO:0000256" key="7">
    <source>
        <dbReference type="ARBA" id="ARBA00023026"/>
    </source>
</evidence>
<keyword evidence="6" id="KW-0106">Calcium</keyword>
<keyword evidence="3" id="KW-0964">Secreted</keyword>
<keyword evidence="4" id="KW-0800">Toxin</keyword>
<keyword evidence="12" id="KW-1185">Reference proteome</keyword>
<feature type="domain" description="DUF642" evidence="9">
    <location>
        <begin position="251"/>
        <end position="420"/>
    </location>
</feature>
<dbReference type="InterPro" id="IPR025193">
    <property type="entry name" value="DUF4114"/>
</dbReference>
<dbReference type="InterPro" id="IPR006946">
    <property type="entry name" value="DGR2-like_dom"/>
</dbReference>